<dbReference type="EMBL" id="CP000878">
    <property type="protein sequence ID" value="ABX09778.1"/>
    <property type="molecule type" value="Genomic_DNA"/>
</dbReference>
<comment type="pathway">
    <text evidence="7">Cell wall biogenesis; peptidoglycan biosynthesis.</text>
</comment>
<evidence type="ECO:0000256" key="9">
    <source>
        <dbReference type="PIRSR" id="PIRSR600715-1"/>
    </source>
</evidence>
<dbReference type="Pfam" id="PF10555">
    <property type="entry name" value="MraY_sig1"/>
    <property type="match status" value="1"/>
</dbReference>
<dbReference type="HOGENOM" id="CLU_023982_0_2_3"/>
<comment type="catalytic activity">
    <reaction evidence="7">
        <text>UDP-N-acetyl-alpha-D-muramoyl-L-alanyl-gamma-D-glutamyl-meso-2,6-diaminopimeloyl-D-alanyl-D-alanine + di-trans,octa-cis-undecaprenyl phosphate = di-trans,octa-cis-undecaprenyl diphospho-N-acetyl-alpha-D-muramoyl-L-alanyl-D-glutamyl-meso-2,6-diaminopimeloyl-D-alanyl-D-alanine + UMP</text>
        <dbReference type="Rhea" id="RHEA:28386"/>
        <dbReference type="ChEBI" id="CHEBI:57865"/>
        <dbReference type="ChEBI" id="CHEBI:60392"/>
        <dbReference type="ChEBI" id="CHEBI:61386"/>
        <dbReference type="ChEBI" id="CHEBI:61387"/>
        <dbReference type="EC" id="2.7.8.13"/>
    </reaction>
</comment>
<evidence type="ECO:0000313" key="10">
    <source>
        <dbReference type="EMBL" id="ABX09778.1"/>
    </source>
</evidence>
<dbReference type="InterPro" id="IPR018480">
    <property type="entry name" value="PNAcMuramoyl-5peptid_Trfase_CS"/>
</dbReference>
<dbReference type="NCBIfam" id="TIGR00445">
    <property type="entry name" value="mraY"/>
    <property type="match status" value="1"/>
</dbReference>
<dbReference type="PROSITE" id="PS01347">
    <property type="entry name" value="MRAY_1"/>
    <property type="match status" value="1"/>
</dbReference>
<dbReference type="GO" id="GO:0071555">
    <property type="term" value="P:cell wall organization"/>
    <property type="evidence" value="ECO:0007669"/>
    <property type="project" value="UniProtKB-KW"/>
</dbReference>
<keyword evidence="7" id="KW-0573">Peptidoglycan synthesis</keyword>
<evidence type="ECO:0000256" key="4">
    <source>
        <dbReference type="ARBA" id="ARBA00022692"/>
    </source>
</evidence>
<feature type="transmembrane region" description="Helical" evidence="7">
    <location>
        <begin position="274"/>
        <end position="297"/>
    </location>
</feature>
<keyword evidence="7" id="KW-1003">Cell membrane</keyword>
<comment type="similarity">
    <text evidence="2 7">Belongs to the glycosyltransferase 4 family. MraY subfamily.</text>
</comment>
<evidence type="ECO:0000313" key="11">
    <source>
        <dbReference type="Proteomes" id="UP000000788"/>
    </source>
</evidence>
<feature type="transmembrane region" description="Helical" evidence="7">
    <location>
        <begin position="209"/>
        <end position="228"/>
    </location>
</feature>
<keyword evidence="7 9" id="KW-0460">Magnesium</keyword>
<dbReference type="Pfam" id="PF00953">
    <property type="entry name" value="Glycos_transf_4"/>
    <property type="match status" value="1"/>
</dbReference>
<feature type="binding site" evidence="9">
    <location>
        <position position="265"/>
    </location>
    <ligand>
        <name>Mg(2+)</name>
        <dbReference type="ChEBI" id="CHEBI:18420"/>
    </ligand>
</feature>
<feature type="transmembrane region" description="Helical" evidence="7">
    <location>
        <begin position="12"/>
        <end position="32"/>
    </location>
</feature>
<evidence type="ECO:0000256" key="6">
    <source>
        <dbReference type="ARBA" id="ARBA00023136"/>
    </source>
</evidence>
<keyword evidence="7" id="KW-0132">Cell division</keyword>
<protein>
    <recommendedName>
        <fullName evidence="7 8">Phospho-N-acetylmuramoyl-pentapeptide-transferase</fullName>
        <ecNumber evidence="7 8">2.7.8.13</ecNumber>
    </recommendedName>
    <alternativeName>
        <fullName evidence="7">UDP-MurNAc-pentapeptide phosphotransferase</fullName>
    </alternativeName>
</protein>
<dbReference type="GO" id="GO:0051992">
    <property type="term" value="F:UDP-N-acetylmuramoyl-L-alanyl-D-glutamyl-meso-2,6-diaminopimelyl-D-alanyl-D-alanine:undecaprenyl-phosphate transferase activity"/>
    <property type="evidence" value="ECO:0007669"/>
    <property type="project" value="RHEA"/>
</dbReference>
<evidence type="ECO:0000256" key="2">
    <source>
        <dbReference type="ARBA" id="ARBA00005583"/>
    </source>
</evidence>
<organism evidence="10 11">
    <name type="scientific">Prochlorococcus marinus (strain MIT 9211)</name>
    <dbReference type="NCBI Taxonomy" id="93059"/>
    <lineage>
        <taxon>Bacteria</taxon>
        <taxon>Bacillati</taxon>
        <taxon>Cyanobacteriota</taxon>
        <taxon>Cyanophyceae</taxon>
        <taxon>Synechococcales</taxon>
        <taxon>Prochlorococcaceae</taxon>
        <taxon>Prochlorococcus</taxon>
    </lineage>
</organism>
<evidence type="ECO:0000256" key="5">
    <source>
        <dbReference type="ARBA" id="ARBA00022989"/>
    </source>
</evidence>
<dbReference type="PANTHER" id="PTHR22926:SF5">
    <property type="entry name" value="PHOSPHO-N-ACETYLMURAMOYL-PENTAPEPTIDE-TRANSFERASE HOMOLOG"/>
    <property type="match status" value="1"/>
</dbReference>
<dbReference type="HAMAP" id="MF_00038">
    <property type="entry name" value="MraY"/>
    <property type="match status" value="1"/>
</dbReference>
<dbReference type="CDD" id="cd06852">
    <property type="entry name" value="GT_MraY"/>
    <property type="match status" value="1"/>
</dbReference>
<feature type="transmembrane region" description="Helical" evidence="7">
    <location>
        <begin position="180"/>
        <end position="197"/>
    </location>
</feature>
<dbReference type="OrthoDB" id="9805475at2"/>
<accession>A9BDR6</accession>
<keyword evidence="7" id="KW-0997">Cell inner membrane</keyword>
<dbReference type="GO" id="GO:0009252">
    <property type="term" value="P:peptidoglycan biosynthetic process"/>
    <property type="evidence" value="ECO:0007669"/>
    <property type="project" value="UniProtKB-UniRule"/>
</dbReference>
<keyword evidence="11" id="KW-1185">Reference proteome</keyword>
<evidence type="ECO:0000256" key="7">
    <source>
        <dbReference type="HAMAP-Rule" id="MF_00038"/>
    </source>
</evidence>
<dbReference type="PROSITE" id="PS01348">
    <property type="entry name" value="MRAY_2"/>
    <property type="match status" value="1"/>
</dbReference>
<keyword evidence="7" id="KW-0961">Cell wall biogenesis/degradation</keyword>
<feature type="transmembrane region" description="Helical" evidence="7">
    <location>
        <begin position="342"/>
        <end position="360"/>
    </location>
</feature>
<comment type="subcellular location">
    <subcellularLocation>
        <location evidence="7">Cell inner membrane</location>
        <topology evidence="7">Multi-pass membrane protein</topology>
    </subcellularLocation>
    <subcellularLocation>
        <location evidence="1">Membrane</location>
        <topology evidence="1">Multi-pass membrane protein</topology>
    </subcellularLocation>
</comment>
<evidence type="ECO:0000256" key="3">
    <source>
        <dbReference type="ARBA" id="ARBA00022679"/>
    </source>
</evidence>
<feature type="transmembrane region" description="Helical" evidence="7">
    <location>
        <begin position="38"/>
        <end position="57"/>
    </location>
</feature>
<keyword evidence="7" id="KW-0131">Cell cycle</keyword>
<dbReference type="GO" id="GO:0051301">
    <property type="term" value="P:cell division"/>
    <property type="evidence" value="ECO:0007669"/>
    <property type="project" value="UniProtKB-KW"/>
</dbReference>
<evidence type="ECO:0000256" key="8">
    <source>
        <dbReference type="NCBIfam" id="TIGR00445"/>
    </source>
</evidence>
<dbReference type="eggNOG" id="COG0472">
    <property type="taxonomic scope" value="Bacteria"/>
</dbReference>
<name>A9BDR6_PROM4</name>
<keyword evidence="3 7" id="KW-0808">Transferase</keyword>
<feature type="transmembrane region" description="Helical" evidence="7">
    <location>
        <begin position="234"/>
        <end position="253"/>
    </location>
</feature>
<feature type="transmembrane region" description="Helical" evidence="7">
    <location>
        <begin position="148"/>
        <end position="168"/>
    </location>
</feature>
<dbReference type="GO" id="GO:0008963">
    <property type="term" value="F:phospho-N-acetylmuramoyl-pentapeptide-transferase activity"/>
    <property type="evidence" value="ECO:0007669"/>
    <property type="project" value="UniProtKB-UniRule"/>
</dbReference>
<dbReference type="KEGG" id="pmj:P9211_18471"/>
<keyword evidence="5 7" id="KW-1133">Transmembrane helix</keyword>
<feature type="binding site" evidence="9">
    <location>
        <position position="202"/>
    </location>
    <ligand>
        <name>Mg(2+)</name>
        <dbReference type="ChEBI" id="CHEBI:18420"/>
    </ligand>
</feature>
<proteinExistence type="inferred from homology"/>
<dbReference type="InterPro" id="IPR003524">
    <property type="entry name" value="PNAcMuramoyl-5peptid_Trfase"/>
</dbReference>
<sequence>MKLIKQYFSNSSFLSIALISLISIVTITIDSLKKQGSLTLILFTAIIICSISTSLGIKKLKQLKLNQVIRAEGPKKHRAKSGTPTMGGIIIVPIGIIIGNLFTFNGTFHHQVLGISTLTLAYMFIGIIDDWRSYSLNTNSGLKPKGKVILQAGAGILFLLWANSQGLIHSNISILKNHSIYFGELIWVIALFLLIAESNATNLTDGLDGLASGCGAIVFTGLAIELILQDDINSYKLASFCIAMAGSWLGFLVKNKHPAQIFMGDTGSLSMGAALIGVALISNTLWSLCIMGIIFLIESVSVIMQVGIFKITKQLNGQGHRILLMAPLHHHFELNGVKEVEIVRNFWFINIIFVILSFLLRST</sequence>
<feature type="transmembrane region" description="Helical" evidence="7">
    <location>
        <begin position="85"/>
        <end position="102"/>
    </location>
</feature>
<keyword evidence="7 9" id="KW-0479">Metal-binding</keyword>
<dbReference type="GO" id="GO:0005886">
    <property type="term" value="C:plasma membrane"/>
    <property type="evidence" value="ECO:0007669"/>
    <property type="project" value="UniProtKB-SubCell"/>
</dbReference>
<reference evidence="10 11" key="1">
    <citation type="journal article" date="2007" name="PLoS Genet.">
        <title>Patterns and implications of gene gain and loss in the evolution of Prochlorococcus.</title>
        <authorList>
            <person name="Kettler G.C."/>
            <person name="Martiny A.C."/>
            <person name="Huang K."/>
            <person name="Zucker J."/>
            <person name="Coleman M.L."/>
            <person name="Rodrigue S."/>
            <person name="Chen F."/>
            <person name="Lapidus A."/>
            <person name="Ferriera S."/>
            <person name="Johnson J."/>
            <person name="Steglich C."/>
            <person name="Church G.M."/>
            <person name="Richardson P."/>
            <person name="Chisholm S.W."/>
        </authorList>
    </citation>
    <scope>NUCLEOTIDE SEQUENCE [LARGE SCALE GENOMIC DNA]</scope>
    <source>
        <strain evidence="11">MIT 9211</strain>
    </source>
</reference>
<keyword evidence="7" id="KW-0133">Cell shape</keyword>
<dbReference type="PANTHER" id="PTHR22926">
    <property type="entry name" value="PHOSPHO-N-ACETYLMURAMOYL-PENTAPEPTIDE-TRANSFERASE"/>
    <property type="match status" value="1"/>
</dbReference>
<keyword evidence="6 7" id="KW-0472">Membrane</keyword>
<evidence type="ECO:0000256" key="1">
    <source>
        <dbReference type="ARBA" id="ARBA00004141"/>
    </source>
</evidence>
<dbReference type="Proteomes" id="UP000000788">
    <property type="component" value="Chromosome"/>
</dbReference>
<dbReference type="GO" id="GO:0046872">
    <property type="term" value="F:metal ion binding"/>
    <property type="evidence" value="ECO:0007669"/>
    <property type="project" value="UniProtKB-KW"/>
</dbReference>
<dbReference type="AlphaFoldDB" id="A9BDR6"/>
<dbReference type="UniPathway" id="UPA00219"/>
<dbReference type="InterPro" id="IPR000715">
    <property type="entry name" value="Glycosyl_transferase_4"/>
</dbReference>
<keyword evidence="4 7" id="KW-0812">Transmembrane</keyword>
<gene>
    <name evidence="7 10" type="primary">mraY</name>
    <name evidence="10" type="ordered locus">P9211_18471</name>
</gene>
<dbReference type="GO" id="GO:0008360">
    <property type="term" value="P:regulation of cell shape"/>
    <property type="evidence" value="ECO:0007669"/>
    <property type="project" value="UniProtKB-KW"/>
</dbReference>
<dbReference type="RefSeq" id="WP_012196398.1">
    <property type="nucleotide sequence ID" value="NC_009976.1"/>
</dbReference>
<comment type="cofactor">
    <cofactor evidence="7 9">
        <name>Mg(2+)</name>
        <dbReference type="ChEBI" id="CHEBI:18420"/>
    </cofactor>
</comment>
<dbReference type="STRING" id="93059.P9211_18471"/>
<dbReference type="EC" id="2.7.8.13" evidence="7 8"/>
<comment type="function">
    <text evidence="7">Catalyzes the initial step of the lipid cycle reactions in the biosynthesis of the cell wall peptidoglycan: transfers peptidoglycan precursor phospho-MurNAc-pentapeptide from UDP-MurNAc-pentapeptide onto the lipid carrier undecaprenyl phosphate, yielding undecaprenyl-pyrophosphoryl-MurNAc-pentapeptide, known as lipid I.</text>
</comment>